<dbReference type="Proteomes" id="UP000373449">
    <property type="component" value="Unassembled WGS sequence"/>
</dbReference>
<evidence type="ECO:0000313" key="2">
    <source>
        <dbReference type="EMBL" id="VFS51396.1"/>
    </source>
</evidence>
<organism evidence="1 3">
    <name type="scientific">Budvicia aquatica</name>
    <dbReference type="NCBI Taxonomy" id="82979"/>
    <lineage>
        <taxon>Bacteria</taxon>
        <taxon>Pseudomonadati</taxon>
        <taxon>Pseudomonadota</taxon>
        <taxon>Gammaproteobacteria</taxon>
        <taxon>Enterobacterales</taxon>
        <taxon>Budviciaceae</taxon>
        <taxon>Budvicia</taxon>
    </lineage>
</organism>
<dbReference type="EMBL" id="CAADJA010000002">
    <property type="protein sequence ID" value="VFS51396.1"/>
    <property type="molecule type" value="Genomic_DNA"/>
</dbReference>
<accession>A0A2C6DPK4</accession>
<dbReference type="STRING" id="1111728.GCA_000427805_03723"/>
<evidence type="ECO:0000313" key="3">
    <source>
        <dbReference type="Proteomes" id="UP000224974"/>
    </source>
</evidence>
<dbReference type="Proteomes" id="UP000224974">
    <property type="component" value="Unassembled WGS sequence"/>
</dbReference>
<dbReference type="RefSeq" id="WP_029095753.1">
    <property type="nucleotide sequence ID" value="NZ_CAADJA010000002.1"/>
</dbReference>
<evidence type="ECO:0000313" key="4">
    <source>
        <dbReference type="Proteomes" id="UP000373449"/>
    </source>
</evidence>
<name>A0A2C6DPK4_9GAMM</name>
<reference evidence="3" key="2">
    <citation type="submission" date="2017-09" db="EMBL/GenBank/DDBJ databases">
        <title>FDA dAtabase for Regulatory Grade micrObial Sequences (FDA-ARGOS): Supporting development and validation of Infectious Disease Dx tests.</title>
        <authorList>
            <person name="Minogue T."/>
            <person name="Wolcott M."/>
            <person name="Wasieloski L."/>
            <person name="Aguilar W."/>
            <person name="Moore D."/>
            <person name="Tallon L."/>
            <person name="Sadzewicz L."/>
            <person name="Ott S."/>
            <person name="Zhao X."/>
            <person name="Nagaraj S."/>
            <person name="Vavikolanu K."/>
            <person name="Aluvathingal J."/>
            <person name="Nadendla S."/>
            <person name="Sichtig H."/>
        </authorList>
    </citation>
    <scope>NUCLEOTIDE SEQUENCE [LARGE SCALE GENOMIC DNA]</scope>
    <source>
        <strain evidence="3">FDAARGOS_387</strain>
    </source>
</reference>
<reference evidence="2 4" key="3">
    <citation type="submission" date="2019-03" db="EMBL/GenBank/DDBJ databases">
        <authorList>
            <consortium name="Pathogen Informatics"/>
        </authorList>
    </citation>
    <scope>NUCLEOTIDE SEQUENCE [LARGE SCALE GENOMIC DNA]</scope>
    <source>
        <strain evidence="2 4">NCTC12282</strain>
    </source>
</reference>
<keyword evidence="3" id="KW-1185">Reference proteome</keyword>
<sequence>MKDGKKISELEFHPKLVSFKIAENSPEEAVFVKFQLSKVTYDSKAHTFSEQDLEPQTTYMSRETAEQLFHQLENYLNNDNTVRTTH</sequence>
<dbReference type="EMBL" id="PDDX01000001">
    <property type="protein sequence ID" value="PHI31147.1"/>
    <property type="molecule type" value="Genomic_DNA"/>
</dbReference>
<gene>
    <name evidence="1" type="ORF">CRN84_18285</name>
    <name evidence="2" type="ORF">NCTC12282_05039</name>
</gene>
<protein>
    <submittedName>
        <fullName evidence="1">Uncharacterized protein</fullName>
    </submittedName>
</protein>
<dbReference type="AlphaFoldDB" id="A0A2C6DPK4"/>
<proteinExistence type="predicted"/>
<evidence type="ECO:0000313" key="1">
    <source>
        <dbReference type="EMBL" id="PHI31147.1"/>
    </source>
</evidence>
<reference evidence="1" key="1">
    <citation type="submission" date="2017-09" db="EMBL/GenBank/DDBJ databases">
        <title>FDA dAtabase for Regulatory Grade micrObial Sequences (FDA-ARGOS): Supporting development and validation of Infectious Disease Dx tests.</title>
        <authorList>
            <person name="Minogue T."/>
            <person name="Wolcott M."/>
            <person name="Wasieloski L."/>
            <person name="Aguilar W."/>
            <person name="Moore D."/>
            <person name="Tallon L.J."/>
            <person name="Sadzewicz L."/>
            <person name="Ott S."/>
            <person name="Zhao X."/>
            <person name="Nagaraj S."/>
            <person name="Vavikolanu K."/>
            <person name="Aluvathingal J."/>
            <person name="Nadendla S."/>
            <person name="Sichtig H."/>
        </authorList>
    </citation>
    <scope>NUCLEOTIDE SEQUENCE</scope>
    <source>
        <strain evidence="1">FDAARGOS_387</strain>
    </source>
</reference>